<evidence type="ECO:0000256" key="1">
    <source>
        <dbReference type="SAM" id="Phobius"/>
    </source>
</evidence>
<keyword evidence="3" id="KW-1185">Reference proteome</keyword>
<proteinExistence type="predicted"/>
<dbReference type="AlphaFoldDB" id="A0A1B0BAM2"/>
<reference evidence="3" key="1">
    <citation type="submission" date="2015-01" db="EMBL/GenBank/DDBJ databases">
        <authorList>
            <person name="Aksoy S."/>
            <person name="Warren W."/>
            <person name="Wilson R.K."/>
        </authorList>
    </citation>
    <scope>NUCLEOTIDE SEQUENCE [LARGE SCALE GENOMIC DNA]</scope>
    <source>
        <strain evidence="3">IAEA</strain>
    </source>
</reference>
<keyword evidence="1" id="KW-1133">Transmembrane helix</keyword>
<reference evidence="2" key="2">
    <citation type="submission" date="2020-05" db="UniProtKB">
        <authorList>
            <consortium name="EnsemblMetazoa"/>
        </authorList>
    </citation>
    <scope>IDENTIFICATION</scope>
    <source>
        <strain evidence="2">IAEA</strain>
    </source>
</reference>
<feature type="transmembrane region" description="Helical" evidence="1">
    <location>
        <begin position="23"/>
        <end position="43"/>
    </location>
</feature>
<dbReference type="EnsemblMetazoa" id="GPPI024058-RA">
    <property type="protein sequence ID" value="GPPI024058-PA"/>
    <property type="gene ID" value="GPPI024058"/>
</dbReference>
<sequence>MYKFLKTLAHSSIYLGSKRINPIHIQNLACFVPWSVILLISIAQSRIKYHQRQYYFNAHSDNLSFVFG</sequence>
<protein>
    <submittedName>
        <fullName evidence="2">Uncharacterized protein</fullName>
    </submittedName>
</protein>
<organism evidence="2 3">
    <name type="scientific">Glossina palpalis gambiensis</name>
    <dbReference type="NCBI Taxonomy" id="67801"/>
    <lineage>
        <taxon>Eukaryota</taxon>
        <taxon>Metazoa</taxon>
        <taxon>Ecdysozoa</taxon>
        <taxon>Arthropoda</taxon>
        <taxon>Hexapoda</taxon>
        <taxon>Insecta</taxon>
        <taxon>Pterygota</taxon>
        <taxon>Neoptera</taxon>
        <taxon>Endopterygota</taxon>
        <taxon>Diptera</taxon>
        <taxon>Brachycera</taxon>
        <taxon>Muscomorpha</taxon>
        <taxon>Hippoboscoidea</taxon>
        <taxon>Glossinidae</taxon>
        <taxon>Glossina</taxon>
    </lineage>
</organism>
<keyword evidence="1" id="KW-0472">Membrane</keyword>
<name>A0A1B0BAM2_9MUSC</name>
<dbReference type="VEuPathDB" id="VectorBase:GPPI024058"/>
<dbReference type="Proteomes" id="UP000092460">
    <property type="component" value="Unassembled WGS sequence"/>
</dbReference>
<evidence type="ECO:0000313" key="2">
    <source>
        <dbReference type="EnsemblMetazoa" id="GPPI024058-PA"/>
    </source>
</evidence>
<accession>A0A1B0BAM2</accession>
<dbReference type="EMBL" id="JXJN01011069">
    <property type="status" value="NOT_ANNOTATED_CDS"/>
    <property type="molecule type" value="Genomic_DNA"/>
</dbReference>
<dbReference type="EMBL" id="JXJN01011068">
    <property type="status" value="NOT_ANNOTATED_CDS"/>
    <property type="molecule type" value="Genomic_DNA"/>
</dbReference>
<keyword evidence="1" id="KW-0812">Transmembrane</keyword>
<evidence type="ECO:0000313" key="3">
    <source>
        <dbReference type="Proteomes" id="UP000092460"/>
    </source>
</evidence>